<keyword evidence="2" id="KW-0813">Transport</keyword>
<evidence type="ECO:0000256" key="2">
    <source>
        <dbReference type="ARBA" id="ARBA00022448"/>
    </source>
</evidence>
<evidence type="ECO:0000256" key="4">
    <source>
        <dbReference type="SAM" id="SignalP"/>
    </source>
</evidence>
<comment type="similarity">
    <text evidence="1">Belongs to the bacterial solute-binding protein 7 family.</text>
</comment>
<keyword evidence="6" id="KW-1185">Reference proteome</keyword>
<evidence type="ECO:0000313" key="5">
    <source>
        <dbReference type="EMBL" id="PXW63265.1"/>
    </source>
</evidence>
<dbReference type="Proteomes" id="UP000248021">
    <property type="component" value="Unassembled WGS sequence"/>
</dbReference>
<dbReference type="InterPro" id="IPR018389">
    <property type="entry name" value="DctP_fam"/>
</dbReference>
<evidence type="ECO:0000256" key="1">
    <source>
        <dbReference type="ARBA" id="ARBA00009023"/>
    </source>
</evidence>
<reference evidence="5 6" key="1">
    <citation type="submission" date="2018-05" db="EMBL/GenBank/DDBJ databases">
        <title>Genomic Encyclopedia of Type Strains, Phase IV (KMG-IV): sequencing the most valuable type-strain genomes for metagenomic binning, comparative biology and taxonomic classification.</title>
        <authorList>
            <person name="Goeker M."/>
        </authorList>
    </citation>
    <scope>NUCLEOTIDE SEQUENCE [LARGE SCALE GENOMIC DNA]</scope>
    <source>
        <strain evidence="5 6">DSM 6462</strain>
    </source>
</reference>
<keyword evidence="5" id="KW-0675">Receptor</keyword>
<evidence type="ECO:0000256" key="3">
    <source>
        <dbReference type="ARBA" id="ARBA00022729"/>
    </source>
</evidence>
<name>A0A2V3UGC7_9HYPH</name>
<proteinExistence type="inferred from homology"/>
<sequence>MKAFKSFVGLCVTAAALAIAAPAQAETVLRIGTGQAAAELQNVILQDVAARVKERTGGQLVLQLFPGGQLGSERDVHEQVKMGAPIITIVDSGYFANYANKDVGILSAPFVFKDYEEVTKVLKSDLAKSWLAQGEKNGIKMLAFNWFFGDRHIVGRKGYPKVSDLAHVKFRLAPIPIYIDSFKALGVSPVTLDFAEVYSALQQGVVDAAEGPTGSIYSSKLYEPAPFVTKTGHVKQVLGLMMNKTVFDSLPADQRAILIEEMLAGGERYSKQGADRQGDLQAQMQKAGVTFVTPDIEGYKAAVLPIYKDYKDWSPGLLDKVRAIVGAQM</sequence>
<feature type="chain" id="PRO_5041067798" evidence="4">
    <location>
        <begin position="26"/>
        <end position="329"/>
    </location>
</feature>
<dbReference type="RefSeq" id="WP_170147078.1">
    <property type="nucleotide sequence ID" value="NZ_CAKNFM010000002.1"/>
</dbReference>
<dbReference type="InterPro" id="IPR038404">
    <property type="entry name" value="TRAP_DctP_sf"/>
</dbReference>
<gene>
    <name evidence="5" type="ORF">C7450_102180</name>
</gene>
<dbReference type="PANTHER" id="PTHR33376:SF7">
    <property type="entry name" value="C4-DICARBOXYLATE-BINDING PROTEIN DCTB"/>
    <property type="match status" value="1"/>
</dbReference>
<comment type="caution">
    <text evidence="5">The sequence shown here is derived from an EMBL/GenBank/DDBJ whole genome shotgun (WGS) entry which is preliminary data.</text>
</comment>
<accession>A0A2V3UGC7</accession>
<protein>
    <submittedName>
        <fullName evidence="5">Tripartite ATP-independent transporter DctP family solute receptor</fullName>
    </submittedName>
</protein>
<dbReference type="AlphaFoldDB" id="A0A2V3UGC7"/>
<keyword evidence="3 4" id="KW-0732">Signal</keyword>
<dbReference type="EMBL" id="QJJK01000002">
    <property type="protein sequence ID" value="PXW63265.1"/>
    <property type="molecule type" value="Genomic_DNA"/>
</dbReference>
<feature type="signal peptide" evidence="4">
    <location>
        <begin position="1"/>
        <end position="25"/>
    </location>
</feature>
<organism evidence="5 6">
    <name type="scientific">Chelatococcus asaccharovorans</name>
    <dbReference type="NCBI Taxonomy" id="28210"/>
    <lineage>
        <taxon>Bacteria</taxon>
        <taxon>Pseudomonadati</taxon>
        <taxon>Pseudomonadota</taxon>
        <taxon>Alphaproteobacteria</taxon>
        <taxon>Hyphomicrobiales</taxon>
        <taxon>Chelatococcaceae</taxon>
        <taxon>Chelatococcus</taxon>
    </lineage>
</organism>
<dbReference type="NCBIfam" id="NF037995">
    <property type="entry name" value="TRAP_S1"/>
    <property type="match status" value="1"/>
</dbReference>
<dbReference type="Gene3D" id="3.40.190.170">
    <property type="entry name" value="Bacterial extracellular solute-binding protein, family 7"/>
    <property type="match status" value="1"/>
</dbReference>
<dbReference type="Pfam" id="PF03480">
    <property type="entry name" value="DctP"/>
    <property type="match status" value="1"/>
</dbReference>
<dbReference type="GO" id="GO:0055085">
    <property type="term" value="P:transmembrane transport"/>
    <property type="evidence" value="ECO:0007669"/>
    <property type="project" value="InterPro"/>
</dbReference>
<dbReference type="PANTHER" id="PTHR33376">
    <property type="match status" value="1"/>
</dbReference>
<evidence type="ECO:0000313" key="6">
    <source>
        <dbReference type="Proteomes" id="UP000248021"/>
    </source>
</evidence>
<dbReference type="CDD" id="cd13669">
    <property type="entry name" value="PBP2_TRAP_TM0322_like"/>
    <property type="match status" value="1"/>
</dbReference>